<evidence type="ECO:0000256" key="5">
    <source>
        <dbReference type="ARBA" id="ARBA00023136"/>
    </source>
</evidence>
<dbReference type="InterPro" id="IPR046530">
    <property type="entry name" value="BIM1-like_dom"/>
</dbReference>
<evidence type="ECO:0000256" key="6">
    <source>
        <dbReference type="ARBA" id="ARBA00023180"/>
    </source>
</evidence>
<reference evidence="11" key="1">
    <citation type="journal article" date="2020" name="Stud. Mycol.">
        <title>101 Dothideomycetes genomes: a test case for predicting lifestyles and emergence of pathogens.</title>
        <authorList>
            <person name="Haridas S."/>
            <person name="Albert R."/>
            <person name="Binder M."/>
            <person name="Bloem J."/>
            <person name="Labutti K."/>
            <person name="Salamov A."/>
            <person name="Andreopoulos B."/>
            <person name="Baker S."/>
            <person name="Barry K."/>
            <person name="Bills G."/>
            <person name="Bluhm B."/>
            <person name="Cannon C."/>
            <person name="Castanera R."/>
            <person name="Culley D."/>
            <person name="Daum C."/>
            <person name="Ezra D."/>
            <person name="Gonzalez J."/>
            <person name="Henrissat B."/>
            <person name="Kuo A."/>
            <person name="Liang C."/>
            <person name="Lipzen A."/>
            <person name="Lutzoni F."/>
            <person name="Magnuson J."/>
            <person name="Mondo S."/>
            <person name="Nolan M."/>
            <person name="Ohm R."/>
            <person name="Pangilinan J."/>
            <person name="Park H.-J."/>
            <person name="Ramirez L."/>
            <person name="Alfaro M."/>
            <person name="Sun H."/>
            <person name="Tritt A."/>
            <person name="Yoshinaga Y."/>
            <person name="Zwiers L.-H."/>
            <person name="Turgeon B."/>
            <person name="Goodwin S."/>
            <person name="Spatafora J."/>
            <person name="Crous P."/>
            <person name="Grigoriev I."/>
        </authorList>
    </citation>
    <scope>NUCLEOTIDE SEQUENCE</scope>
    <source>
        <strain evidence="11">CBS 110217</strain>
    </source>
</reference>
<dbReference type="InterPro" id="IPR046936">
    <property type="entry name" value="BIM1-like"/>
</dbReference>
<evidence type="ECO:0000256" key="2">
    <source>
        <dbReference type="ARBA" id="ARBA00022475"/>
    </source>
</evidence>
<evidence type="ECO:0000256" key="7">
    <source>
        <dbReference type="ARBA" id="ARBA00023288"/>
    </source>
</evidence>
<dbReference type="AlphaFoldDB" id="A0A9P4LGL8"/>
<organism evidence="11 12">
    <name type="scientific">Setomelanomma holmii</name>
    <dbReference type="NCBI Taxonomy" id="210430"/>
    <lineage>
        <taxon>Eukaryota</taxon>
        <taxon>Fungi</taxon>
        <taxon>Dikarya</taxon>
        <taxon>Ascomycota</taxon>
        <taxon>Pezizomycotina</taxon>
        <taxon>Dothideomycetes</taxon>
        <taxon>Pleosporomycetidae</taxon>
        <taxon>Pleosporales</taxon>
        <taxon>Pleosporineae</taxon>
        <taxon>Phaeosphaeriaceae</taxon>
        <taxon>Setomelanomma</taxon>
    </lineage>
</organism>
<evidence type="ECO:0000256" key="4">
    <source>
        <dbReference type="ARBA" id="ARBA00022729"/>
    </source>
</evidence>
<evidence type="ECO:0000256" key="1">
    <source>
        <dbReference type="ARBA" id="ARBA00004609"/>
    </source>
</evidence>
<gene>
    <name evidence="11" type="ORF">EK21DRAFT_78939</name>
</gene>
<dbReference type="CDD" id="cd21176">
    <property type="entry name" value="LPMO_auxiliary-like"/>
    <property type="match status" value="1"/>
</dbReference>
<keyword evidence="6" id="KW-0325">Glycoprotein</keyword>
<evidence type="ECO:0000313" key="12">
    <source>
        <dbReference type="Proteomes" id="UP000799777"/>
    </source>
</evidence>
<dbReference type="OrthoDB" id="2146436at2759"/>
<evidence type="ECO:0000256" key="9">
    <source>
        <dbReference type="SAM" id="SignalP"/>
    </source>
</evidence>
<dbReference type="Proteomes" id="UP000799777">
    <property type="component" value="Unassembled WGS sequence"/>
</dbReference>
<evidence type="ECO:0000256" key="8">
    <source>
        <dbReference type="SAM" id="MobiDB-lite"/>
    </source>
</evidence>
<keyword evidence="5" id="KW-0472">Membrane</keyword>
<accession>A0A9P4LGL8</accession>
<feature type="compositionally biased region" description="Low complexity" evidence="8">
    <location>
        <begin position="168"/>
        <end position="195"/>
    </location>
</feature>
<evidence type="ECO:0000256" key="3">
    <source>
        <dbReference type="ARBA" id="ARBA00022622"/>
    </source>
</evidence>
<feature type="domain" description="Copper acquisition factor BIM1-like" evidence="10">
    <location>
        <begin position="17"/>
        <end position="159"/>
    </location>
</feature>
<name>A0A9P4LGL8_9PLEO</name>
<dbReference type="Pfam" id="PF20238">
    <property type="entry name" value="BIM1-like_dom"/>
    <property type="match status" value="1"/>
</dbReference>
<comment type="caution">
    <text evidence="11">The sequence shown here is derived from an EMBL/GenBank/DDBJ whole genome shotgun (WGS) entry which is preliminary data.</text>
</comment>
<dbReference type="PANTHER" id="PTHR34992:SF1">
    <property type="entry name" value="COPPER ACQUISITION FACTOR BIM1-LIKE DOMAIN-CONTAINING PROTEIN"/>
    <property type="match status" value="1"/>
</dbReference>
<proteinExistence type="predicted"/>
<dbReference type="GO" id="GO:0098552">
    <property type="term" value="C:side of membrane"/>
    <property type="evidence" value="ECO:0007669"/>
    <property type="project" value="UniProtKB-KW"/>
</dbReference>
<evidence type="ECO:0000259" key="10">
    <source>
        <dbReference type="Pfam" id="PF20238"/>
    </source>
</evidence>
<dbReference type="EMBL" id="ML978298">
    <property type="protein sequence ID" value="KAF2024345.1"/>
    <property type="molecule type" value="Genomic_DNA"/>
</dbReference>
<keyword evidence="7" id="KW-0449">Lipoprotein</keyword>
<protein>
    <recommendedName>
        <fullName evidence="10">Copper acquisition factor BIM1-like domain-containing protein</fullName>
    </recommendedName>
</protein>
<dbReference type="GO" id="GO:0005886">
    <property type="term" value="C:plasma membrane"/>
    <property type="evidence" value="ECO:0007669"/>
    <property type="project" value="UniProtKB-SubCell"/>
</dbReference>
<comment type="subcellular location">
    <subcellularLocation>
        <location evidence="1">Cell membrane</location>
        <topology evidence="1">Lipid-anchor</topology>
        <topology evidence="1">GPI-anchor</topology>
    </subcellularLocation>
</comment>
<dbReference type="PANTHER" id="PTHR34992">
    <property type="entry name" value="HYPHAL ANASTAMOSIS-7 PROTEIN"/>
    <property type="match status" value="1"/>
</dbReference>
<evidence type="ECO:0000313" key="11">
    <source>
        <dbReference type="EMBL" id="KAF2024345.1"/>
    </source>
</evidence>
<sequence length="220" mass="21939">MLSTTLLSLSLLPLSLAHFTLDWPVSRSKDEDSAGNFPCGGGTSVGSRTDFPISGGPLQLNLGHEQTNLAVYMAVGANPGSGFSVVMRPQLQVQGLGNFCVGQISVPSGVNVSDGTLASIQVVSNAHSSGGLYQCTDVTLRTATLSQSDYSSHCQNNTGVTVSQQNISGNPNGTSTSTANPTASGSGAAASPSASHGAASGVKAASWAMGAVGVAGLALL</sequence>
<keyword evidence="4 9" id="KW-0732">Signal</keyword>
<feature type="signal peptide" evidence="9">
    <location>
        <begin position="1"/>
        <end position="17"/>
    </location>
</feature>
<feature type="region of interest" description="Disordered" evidence="8">
    <location>
        <begin position="161"/>
        <end position="195"/>
    </location>
</feature>
<keyword evidence="2" id="KW-1003">Cell membrane</keyword>
<feature type="chain" id="PRO_5040176568" description="Copper acquisition factor BIM1-like domain-containing protein" evidence="9">
    <location>
        <begin position="18"/>
        <end position="220"/>
    </location>
</feature>
<keyword evidence="12" id="KW-1185">Reference proteome</keyword>
<keyword evidence="3" id="KW-0336">GPI-anchor</keyword>